<reference evidence="3 4" key="1">
    <citation type="journal article" date="2013" name="Genome Announc.">
        <title>Genome Sequence of Mycoplasma columbinum Strain SF7.</title>
        <authorList>
            <person name="Guo Z."/>
            <person name="Xu X."/>
            <person name="Zheng Q."/>
            <person name="Li T."/>
            <person name="Kuang S."/>
            <person name="Zhang Z."/>
            <person name="Chen Y."/>
            <person name="Lu X."/>
            <person name="Zhou R."/>
            <person name="Bi D."/>
            <person name="Jin H."/>
        </authorList>
    </citation>
    <scope>NUCLEOTIDE SEQUENCE [LARGE SCALE GENOMIC DNA]</scope>
    <source>
        <strain evidence="3 4">SF7</strain>
    </source>
</reference>
<dbReference type="STRING" id="1037410.MCSF7_00664"/>
<keyword evidence="2" id="KW-1133">Transmembrane helix</keyword>
<keyword evidence="1" id="KW-0175">Coiled coil</keyword>
<proteinExistence type="predicted"/>
<evidence type="ECO:0000313" key="4">
    <source>
        <dbReference type="Proteomes" id="UP000004978"/>
    </source>
</evidence>
<evidence type="ECO:0000256" key="1">
    <source>
        <dbReference type="SAM" id="Coils"/>
    </source>
</evidence>
<dbReference type="eggNOG" id="ENOG5032EGF">
    <property type="taxonomic scope" value="Bacteria"/>
</dbReference>
<keyword evidence="4" id="KW-1185">Reference proteome</keyword>
<feature type="transmembrane region" description="Helical" evidence="2">
    <location>
        <begin position="492"/>
        <end position="517"/>
    </location>
</feature>
<feature type="coiled-coil region" evidence="1">
    <location>
        <begin position="224"/>
        <end position="251"/>
    </location>
</feature>
<name>F9UJS8_9BACT</name>
<dbReference type="EMBL" id="AFXA01000009">
    <property type="protein sequence ID" value="EGV00274.1"/>
    <property type="molecule type" value="Genomic_DNA"/>
</dbReference>
<feature type="coiled-coil region" evidence="1">
    <location>
        <begin position="145"/>
        <end position="175"/>
    </location>
</feature>
<protein>
    <submittedName>
        <fullName evidence="3">Uncharacterized protein</fullName>
    </submittedName>
</protein>
<sequence>MKRLNCTYEVKQDAKYPWLLKHPKIKTGLAKFKTRQEALEWYMLLQFETAIWFQNDKRIFAGQLTTDLEDDVWNYYVKVAGFDGGATYEEICEELSINPSTFELDSKKLTKKLKDLDFVLLHDPYTYFPAELEIAKKERKDLVDLKAVEELKARYEEKINVLESELKEKEELEKTTLIKLNPAYYERLSELETQKQLDAVALYLAKLKYITTHTEAKNVPVEDYDRIYDNFEALEKEVAAISAQKDEKTKKLFDHISEKTREQQAALLKKLTAKENVKNVPENFAYYTNKNGENSSVAYETSFILLELAHIGFVAKKSYPYPVDYLVEPEKYSVAIIEGDELENTASQNVAKEEKVEEVKKEEKHPASCQGTCCVKQDLTPIKEELVVYTNPLPVEAKDPVDSTKIKEELPETPKYVEEATHNNLCQNCGCHKVVQAPTTTVETTQHVVNVVHRNVNPMPEFWTHTQVDLDKLYIKEEHAVVAEEQVYKRDIWIPLALIVLLLVLLGILVIVALAILDYVGVLTLL</sequence>
<keyword evidence="2" id="KW-0812">Transmembrane</keyword>
<evidence type="ECO:0000313" key="3">
    <source>
        <dbReference type="EMBL" id="EGV00274.1"/>
    </source>
</evidence>
<organism evidence="3 4">
    <name type="scientific">Mycoplasmopsis columbina SF7</name>
    <dbReference type="NCBI Taxonomy" id="1037410"/>
    <lineage>
        <taxon>Bacteria</taxon>
        <taxon>Bacillati</taxon>
        <taxon>Mycoplasmatota</taxon>
        <taxon>Mycoplasmoidales</taxon>
        <taxon>Metamycoplasmataceae</taxon>
        <taxon>Mycoplasmopsis</taxon>
    </lineage>
</organism>
<dbReference type="Proteomes" id="UP000004978">
    <property type="component" value="Unassembled WGS sequence"/>
</dbReference>
<evidence type="ECO:0000256" key="2">
    <source>
        <dbReference type="SAM" id="Phobius"/>
    </source>
</evidence>
<dbReference type="AlphaFoldDB" id="F9UJS8"/>
<gene>
    <name evidence="3" type="ORF">MCSF7_00664</name>
</gene>
<dbReference type="NCBIfam" id="NF045932">
    <property type="entry name" value="MAG3090_fam_N"/>
    <property type="match status" value="1"/>
</dbReference>
<keyword evidence="2" id="KW-0472">Membrane</keyword>
<accession>F9UJS8</accession>
<comment type="caution">
    <text evidence="3">The sequence shown here is derived from an EMBL/GenBank/DDBJ whole genome shotgun (WGS) entry which is preliminary data.</text>
</comment>
<dbReference type="RefSeq" id="WP_006608545.1">
    <property type="nucleotide sequence ID" value="NZ_AFXA01000009.1"/>
</dbReference>